<sequence>MESPGSDLAVDEQLVRKNSNRGASSSSGTPRPRQADKPNVETPIRTPSIRVDGPSGNRIELTLHLCSLESQRKAQDHRRKNVIRALFGTKTKSLHHTFKTPSARRCGASEETSSNSGKRNLEEEDPSTQLSEEIPEGIPLPTLEVPYLHILEGCIRLLYGVPTDPLWASYPAADMGKLKMKISKAELEATKKKKKDKQAAAKGGASLASDKGQECPTLNVVVEPSSLPIAIPSGDSPSQRGVPAQPLR</sequence>
<dbReference type="AlphaFoldDB" id="A0A8K0MEP0"/>
<gene>
    <name evidence="2" type="ORF">FNV43_RR13073</name>
</gene>
<evidence type="ECO:0000256" key="1">
    <source>
        <dbReference type="SAM" id="MobiDB-lite"/>
    </source>
</evidence>
<protein>
    <submittedName>
        <fullName evidence="2">Uncharacterized protein</fullName>
    </submittedName>
</protein>
<feature type="region of interest" description="Disordered" evidence="1">
    <location>
        <begin position="227"/>
        <end position="248"/>
    </location>
</feature>
<name>A0A8K0MEP0_9ROSA</name>
<feature type="compositionally biased region" description="Polar residues" evidence="1">
    <location>
        <begin position="16"/>
        <end position="29"/>
    </location>
</feature>
<dbReference type="OrthoDB" id="671678at2759"/>
<dbReference type="Proteomes" id="UP000796880">
    <property type="component" value="Unassembled WGS sequence"/>
</dbReference>
<keyword evidence="3" id="KW-1185">Reference proteome</keyword>
<organism evidence="2 3">
    <name type="scientific">Rhamnella rubrinervis</name>
    <dbReference type="NCBI Taxonomy" id="2594499"/>
    <lineage>
        <taxon>Eukaryota</taxon>
        <taxon>Viridiplantae</taxon>
        <taxon>Streptophyta</taxon>
        <taxon>Embryophyta</taxon>
        <taxon>Tracheophyta</taxon>
        <taxon>Spermatophyta</taxon>
        <taxon>Magnoliopsida</taxon>
        <taxon>eudicotyledons</taxon>
        <taxon>Gunneridae</taxon>
        <taxon>Pentapetalae</taxon>
        <taxon>rosids</taxon>
        <taxon>fabids</taxon>
        <taxon>Rosales</taxon>
        <taxon>Rhamnaceae</taxon>
        <taxon>rhamnoid group</taxon>
        <taxon>Rhamneae</taxon>
        <taxon>Rhamnella</taxon>
    </lineage>
</organism>
<proteinExistence type="predicted"/>
<accession>A0A8K0MEP0</accession>
<evidence type="ECO:0000313" key="2">
    <source>
        <dbReference type="EMBL" id="KAF3443391.1"/>
    </source>
</evidence>
<comment type="caution">
    <text evidence="2">The sequence shown here is derived from an EMBL/GenBank/DDBJ whole genome shotgun (WGS) entry which is preliminary data.</text>
</comment>
<reference evidence="2" key="1">
    <citation type="submission" date="2020-03" db="EMBL/GenBank/DDBJ databases">
        <title>A high-quality chromosome-level genome assembly of a woody plant with both climbing and erect habits, Rhamnella rubrinervis.</title>
        <authorList>
            <person name="Lu Z."/>
            <person name="Yang Y."/>
            <person name="Zhu X."/>
            <person name="Sun Y."/>
        </authorList>
    </citation>
    <scope>NUCLEOTIDE SEQUENCE</scope>
    <source>
        <strain evidence="2">BYM</strain>
        <tissue evidence="2">Leaf</tissue>
    </source>
</reference>
<dbReference type="EMBL" id="VOIH02000006">
    <property type="protein sequence ID" value="KAF3443391.1"/>
    <property type="molecule type" value="Genomic_DNA"/>
</dbReference>
<evidence type="ECO:0000313" key="3">
    <source>
        <dbReference type="Proteomes" id="UP000796880"/>
    </source>
</evidence>
<feature type="region of interest" description="Disordered" evidence="1">
    <location>
        <begin position="99"/>
        <end position="136"/>
    </location>
</feature>
<feature type="region of interest" description="Disordered" evidence="1">
    <location>
        <begin position="1"/>
        <end position="56"/>
    </location>
</feature>
<feature type="region of interest" description="Disordered" evidence="1">
    <location>
        <begin position="191"/>
        <end position="215"/>
    </location>
</feature>